<keyword evidence="1" id="KW-0805">Transcription regulation</keyword>
<dbReference type="SUPFAM" id="SSF51182">
    <property type="entry name" value="RmlC-like cupins"/>
    <property type="match status" value="1"/>
</dbReference>
<dbReference type="Gene3D" id="1.10.10.60">
    <property type="entry name" value="Homeodomain-like"/>
    <property type="match status" value="2"/>
</dbReference>
<reference evidence="5 6" key="1">
    <citation type="submission" date="2018-06" db="EMBL/GenBank/DDBJ databases">
        <authorList>
            <consortium name="Pathogen Informatics"/>
            <person name="Doyle S."/>
        </authorList>
    </citation>
    <scope>NUCLEOTIDE SEQUENCE [LARGE SCALE GENOMIC DNA]</scope>
    <source>
        <strain evidence="5 6">NCTC12872</strain>
    </source>
</reference>
<dbReference type="InterPro" id="IPR009057">
    <property type="entry name" value="Homeodomain-like_sf"/>
</dbReference>
<dbReference type="RefSeq" id="WP_115316313.1">
    <property type="nucleotide sequence ID" value="NZ_LWIF01000001.1"/>
</dbReference>
<dbReference type="InterPro" id="IPR018060">
    <property type="entry name" value="HTH_AraC"/>
</dbReference>
<dbReference type="GO" id="GO:0043565">
    <property type="term" value="F:sequence-specific DNA binding"/>
    <property type="evidence" value="ECO:0007669"/>
    <property type="project" value="InterPro"/>
</dbReference>
<dbReference type="Proteomes" id="UP000255417">
    <property type="component" value="Unassembled WGS sequence"/>
</dbReference>
<dbReference type="Pfam" id="PF12833">
    <property type="entry name" value="HTH_18"/>
    <property type="match status" value="1"/>
</dbReference>
<dbReference type="Gene3D" id="2.60.120.10">
    <property type="entry name" value="Jelly Rolls"/>
    <property type="match status" value="1"/>
</dbReference>
<dbReference type="SUPFAM" id="SSF46689">
    <property type="entry name" value="Homeodomain-like"/>
    <property type="match status" value="2"/>
</dbReference>
<gene>
    <name evidence="5" type="primary">rob</name>
    <name evidence="5" type="ORF">NCTC12872_01923</name>
</gene>
<dbReference type="InterPro" id="IPR011051">
    <property type="entry name" value="RmlC_Cupin_sf"/>
</dbReference>
<dbReference type="InterPro" id="IPR018062">
    <property type="entry name" value="HTH_AraC-typ_CS"/>
</dbReference>
<dbReference type="PANTHER" id="PTHR46796">
    <property type="entry name" value="HTH-TYPE TRANSCRIPTIONAL ACTIVATOR RHAS-RELATED"/>
    <property type="match status" value="1"/>
</dbReference>
<evidence type="ECO:0000313" key="5">
    <source>
        <dbReference type="EMBL" id="SUB59865.1"/>
    </source>
</evidence>
<keyword evidence="3" id="KW-0804">Transcription</keyword>
<proteinExistence type="predicted"/>
<keyword evidence="2" id="KW-0238">DNA-binding</keyword>
<evidence type="ECO:0000256" key="1">
    <source>
        <dbReference type="ARBA" id="ARBA00023015"/>
    </source>
</evidence>
<keyword evidence="6" id="KW-1185">Reference proteome</keyword>
<evidence type="ECO:0000259" key="4">
    <source>
        <dbReference type="PROSITE" id="PS01124"/>
    </source>
</evidence>
<dbReference type="PROSITE" id="PS00041">
    <property type="entry name" value="HTH_ARAC_FAMILY_1"/>
    <property type="match status" value="1"/>
</dbReference>
<dbReference type="GO" id="GO:0003700">
    <property type="term" value="F:DNA-binding transcription factor activity"/>
    <property type="evidence" value="ECO:0007669"/>
    <property type="project" value="InterPro"/>
</dbReference>
<dbReference type="PROSITE" id="PS01124">
    <property type="entry name" value="HTH_ARAC_FAMILY_2"/>
    <property type="match status" value="1"/>
</dbReference>
<dbReference type="EMBL" id="UGTA01000001">
    <property type="protein sequence ID" value="SUB59865.1"/>
    <property type="molecule type" value="Genomic_DNA"/>
</dbReference>
<dbReference type="SMART" id="SM00342">
    <property type="entry name" value="HTH_ARAC"/>
    <property type="match status" value="1"/>
</dbReference>
<dbReference type="InterPro" id="IPR032783">
    <property type="entry name" value="AraC_lig"/>
</dbReference>
<evidence type="ECO:0000313" key="6">
    <source>
        <dbReference type="Proteomes" id="UP000255417"/>
    </source>
</evidence>
<dbReference type="InterPro" id="IPR020449">
    <property type="entry name" value="Tscrpt_reg_AraC-type_HTH"/>
</dbReference>
<evidence type="ECO:0000256" key="3">
    <source>
        <dbReference type="ARBA" id="ARBA00023163"/>
    </source>
</evidence>
<dbReference type="InterPro" id="IPR014710">
    <property type="entry name" value="RmlC-like_jellyroll"/>
</dbReference>
<dbReference type="AlphaFoldDB" id="A0A379CDT0"/>
<evidence type="ECO:0000256" key="2">
    <source>
        <dbReference type="ARBA" id="ARBA00023125"/>
    </source>
</evidence>
<accession>A0A379CDT0</accession>
<dbReference type="PRINTS" id="PR00032">
    <property type="entry name" value="HTHARAC"/>
</dbReference>
<sequence length="299" mass="33769">MSDSLDKLIQFAQISGGIDTQCQLQGDWFLKHNHQPEKAVVHIVVEGEGYLKIAGEKQSHLLKTGDVIFFSRAAPHILSSQCSCENSMDIPLVDSRGCIQIKHKGVGKSDFTLFCAHFSYDKYATLFYDLPEWLSVHLPDSLLQPLLALLKQEISGENIGSQQVIDSLSVVLLIAIIRRYLDDNPADTGGLLRGIQDHRLTALLNGILRSPEEDWSIEKMMIKSHLSRAQLMRVFKQQVGVTPHVFLQKIRLQQAAVLLKRTAHSICNIALLTGFQSETHFIKSFKKMYEMTPSVYRKR</sequence>
<dbReference type="InterPro" id="IPR050204">
    <property type="entry name" value="AraC_XylS_family_regulators"/>
</dbReference>
<name>A0A379CDT0_9PAST</name>
<protein>
    <submittedName>
        <fullName evidence="5">Right origin-binding protein</fullName>
    </submittedName>
</protein>
<dbReference type="PANTHER" id="PTHR46796:SF13">
    <property type="entry name" value="HTH-TYPE TRANSCRIPTIONAL ACTIVATOR RHAS"/>
    <property type="match status" value="1"/>
</dbReference>
<organism evidence="5 6">
    <name type="scientific">Phocoenobacter uteri</name>
    <dbReference type="NCBI Taxonomy" id="146806"/>
    <lineage>
        <taxon>Bacteria</taxon>
        <taxon>Pseudomonadati</taxon>
        <taxon>Pseudomonadota</taxon>
        <taxon>Gammaproteobacteria</taxon>
        <taxon>Pasteurellales</taxon>
        <taxon>Pasteurellaceae</taxon>
        <taxon>Phocoenobacter</taxon>
    </lineage>
</organism>
<dbReference type="OrthoDB" id="9783876at2"/>
<feature type="domain" description="HTH araC/xylS-type" evidence="4">
    <location>
        <begin position="198"/>
        <end position="299"/>
    </location>
</feature>
<dbReference type="Pfam" id="PF12852">
    <property type="entry name" value="Cupin_6"/>
    <property type="match status" value="1"/>
</dbReference>